<protein>
    <submittedName>
        <fullName evidence="1">Uncharacterized protein</fullName>
    </submittedName>
</protein>
<dbReference type="AlphaFoldDB" id="A0A0E9V9T2"/>
<reference evidence="1" key="2">
    <citation type="journal article" date="2015" name="Fish Shellfish Immunol.">
        <title>Early steps in the European eel (Anguilla anguilla)-Vibrio vulnificus interaction in the gills: Role of the RtxA13 toxin.</title>
        <authorList>
            <person name="Callol A."/>
            <person name="Pajuelo D."/>
            <person name="Ebbesson L."/>
            <person name="Teles M."/>
            <person name="MacKenzie S."/>
            <person name="Amaro C."/>
        </authorList>
    </citation>
    <scope>NUCLEOTIDE SEQUENCE</scope>
</reference>
<dbReference type="EMBL" id="GBXM01033713">
    <property type="protein sequence ID" value="JAH74864.1"/>
    <property type="molecule type" value="Transcribed_RNA"/>
</dbReference>
<organism evidence="1">
    <name type="scientific">Anguilla anguilla</name>
    <name type="common">European freshwater eel</name>
    <name type="synonym">Muraena anguilla</name>
    <dbReference type="NCBI Taxonomy" id="7936"/>
    <lineage>
        <taxon>Eukaryota</taxon>
        <taxon>Metazoa</taxon>
        <taxon>Chordata</taxon>
        <taxon>Craniata</taxon>
        <taxon>Vertebrata</taxon>
        <taxon>Euteleostomi</taxon>
        <taxon>Actinopterygii</taxon>
        <taxon>Neopterygii</taxon>
        <taxon>Teleostei</taxon>
        <taxon>Anguilliformes</taxon>
        <taxon>Anguillidae</taxon>
        <taxon>Anguilla</taxon>
    </lineage>
</organism>
<accession>A0A0E9V9T2</accession>
<reference evidence="1" key="1">
    <citation type="submission" date="2014-11" db="EMBL/GenBank/DDBJ databases">
        <authorList>
            <person name="Amaro Gonzalez C."/>
        </authorList>
    </citation>
    <scope>NUCLEOTIDE SEQUENCE</scope>
</reference>
<proteinExistence type="predicted"/>
<sequence>MVKRKYTLLQFYVFIYQGLNNNCVVLTNFYKQKNNLR</sequence>
<name>A0A0E9V9T2_ANGAN</name>
<evidence type="ECO:0000313" key="1">
    <source>
        <dbReference type="EMBL" id="JAH74864.1"/>
    </source>
</evidence>